<dbReference type="InterPro" id="IPR008979">
    <property type="entry name" value="Galactose-bd-like_sf"/>
</dbReference>
<gene>
    <name evidence="2" type="ORF">GCM10009126_12250</name>
</gene>
<evidence type="ECO:0000313" key="2">
    <source>
        <dbReference type="EMBL" id="GAA0248294.1"/>
    </source>
</evidence>
<reference evidence="2 3" key="1">
    <citation type="journal article" date="2019" name="Int. J. Syst. Evol. Microbiol.">
        <title>The Global Catalogue of Microorganisms (GCM) 10K type strain sequencing project: providing services to taxonomists for standard genome sequencing and annotation.</title>
        <authorList>
            <consortium name="The Broad Institute Genomics Platform"/>
            <consortium name="The Broad Institute Genome Sequencing Center for Infectious Disease"/>
            <person name="Wu L."/>
            <person name="Ma J."/>
        </authorList>
    </citation>
    <scope>NUCLEOTIDE SEQUENCE [LARGE SCALE GENOMIC DNA]</scope>
    <source>
        <strain evidence="2 3">JCM 16242</strain>
    </source>
</reference>
<sequence>MRKWGKCDVFVPAFALLRSSSIVRLDRGEFAMNKRGLGVRGGGVLALFFLAWAAMPSAFAQDDITRQLINDPNTAWTVYGPQTSRKIKDRKVQGGRALEVSVAAPGGNPWDTAAQVPITGSISRGDRILAAAWLKATTADGAPAKLAMRIQIDSPPYDAVAEKLQSVGDGWQLHSVETVATRDYAKGTCTLVVHLGSARQVVDLGPAFVLNRGAAP</sequence>
<dbReference type="EMBL" id="BAAAFO010000002">
    <property type="protein sequence ID" value="GAA0248294.1"/>
    <property type="molecule type" value="Genomic_DNA"/>
</dbReference>
<evidence type="ECO:0000313" key="3">
    <source>
        <dbReference type="Proteomes" id="UP001500657"/>
    </source>
</evidence>
<evidence type="ECO:0008006" key="4">
    <source>
        <dbReference type="Google" id="ProtNLM"/>
    </source>
</evidence>
<keyword evidence="1" id="KW-0812">Transmembrane</keyword>
<keyword evidence="1" id="KW-0472">Membrane</keyword>
<proteinExistence type="predicted"/>
<dbReference type="Gene3D" id="2.60.120.260">
    <property type="entry name" value="Galactose-binding domain-like"/>
    <property type="match status" value="1"/>
</dbReference>
<organism evidence="2 3">
    <name type="scientific">Rhodanobacter caeni</name>
    <dbReference type="NCBI Taxonomy" id="657654"/>
    <lineage>
        <taxon>Bacteria</taxon>
        <taxon>Pseudomonadati</taxon>
        <taxon>Pseudomonadota</taxon>
        <taxon>Gammaproteobacteria</taxon>
        <taxon>Lysobacterales</taxon>
        <taxon>Rhodanobacteraceae</taxon>
        <taxon>Rhodanobacter</taxon>
    </lineage>
</organism>
<protein>
    <recommendedName>
        <fullName evidence="4">CBM-cenC domain-containing protein</fullName>
    </recommendedName>
</protein>
<name>A0ABN0UEV9_9GAMM</name>
<dbReference type="SUPFAM" id="SSF49785">
    <property type="entry name" value="Galactose-binding domain-like"/>
    <property type="match status" value="1"/>
</dbReference>
<dbReference type="Proteomes" id="UP001500657">
    <property type="component" value="Unassembled WGS sequence"/>
</dbReference>
<evidence type="ECO:0000256" key="1">
    <source>
        <dbReference type="SAM" id="Phobius"/>
    </source>
</evidence>
<keyword evidence="3" id="KW-1185">Reference proteome</keyword>
<keyword evidence="1" id="KW-1133">Transmembrane helix</keyword>
<accession>A0ABN0UEV9</accession>
<comment type="caution">
    <text evidence="2">The sequence shown here is derived from an EMBL/GenBank/DDBJ whole genome shotgun (WGS) entry which is preliminary data.</text>
</comment>
<feature type="transmembrane region" description="Helical" evidence="1">
    <location>
        <begin position="41"/>
        <end position="60"/>
    </location>
</feature>